<dbReference type="InterPro" id="IPR050147">
    <property type="entry name" value="Ser/Thr_Dehydratase"/>
</dbReference>
<evidence type="ECO:0000256" key="1">
    <source>
        <dbReference type="ARBA" id="ARBA00001933"/>
    </source>
</evidence>
<dbReference type="GO" id="GO:0006567">
    <property type="term" value="P:L-threonine catabolic process"/>
    <property type="evidence" value="ECO:0007669"/>
    <property type="project" value="TreeGrafter"/>
</dbReference>
<dbReference type="GO" id="GO:0006565">
    <property type="term" value="P:L-serine catabolic process"/>
    <property type="evidence" value="ECO:0007669"/>
    <property type="project" value="TreeGrafter"/>
</dbReference>
<name>A0A8H4U4Y8_9HYPO</name>
<organism evidence="5 6">
    <name type="scientific">Fusarium sarcochroum</name>
    <dbReference type="NCBI Taxonomy" id="1208366"/>
    <lineage>
        <taxon>Eukaryota</taxon>
        <taxon>Fungi</taxon>
        <taxon>Dikarya</taxon>
        <taxon>Ascomycota</taxon>
        <taxon>Pezizomycotina</taxon>
        <taxon>Sordariomycetes</taxon>
        <taxon>Hypocreomycetidae</taxon>
        <taxon>Hypocreales</taxon>
        <taxon>Nectriaceae</taxon>
        <taxon>Fusarium</taxon>
        <taxon>Fusarium lateritium species complex</taxon>
    </lineage>
</organism>
<evidence type="ECO:0000256" key="2">
    <source>
        <dbReference type="ARBA" id="ARBA00022898"/>
    </source>
</evidence>
<keyword evidence="3" id="KW-0456">Lyase</keyword>
<evidence type="ECO:0000313" key="5">
    <source>
        <dbReference type="EMBL" id="KAF4969817.1"/>
    </source>
</evidence>
<evidence type="ECO:0000259" key="4">
    <source>
        <dbReference type="Pfam" id="PF00291"/>
    </source>
</evidence>
<reference evidence="5" key="1">
    <citation type="journal article" date="2020" name="BMC Genomics">
        <title>Correction to: Identification and distribution of gene clusters required for synthesis of sphingolipid metabolism inhibitors in diverse species of the filamentous fungus Fusarium.</title>
        <authorList>
            <person name="Kim H.S."/>
            <person name="Lohmar J.M."/>
            <person name="Busman M."/>
            <person name="Brown D.W."/>
            <person name="Naumann T.A."/>
            <person name="Divon H.H."/>
            <person name="Lysoe E."/>
            <person name="Uhlig S."/>
            <person name="Proctor R.H."/>
        </authorList>
    </citation>
    <scope>NUCLEOTIDE SEQUENCE</scope>
    <source>
        <strain evidence="5">NRRL 20472</strain>
    </source>
</reference>
<dbReference type="SUPFAM" id="SSF53686">
    <property type="entry name" value="Tryptophan synthase beta subunit-like PLP-dependent enzymes"/>
    <property type="match status" value="1"/>
</dbReference>
<feature type="domain" description="Tryptophan synthase beta chain-like PALP" evidence="4">
    <location>
        <begin position="38"/>
        <end position="321"/>
    </location>
</feature>
<dbReference type="InterPro" id="IPR001926">
    <property type="entry name" value="TrpB-like_PALP"/>
</dbReference>
<accession>A0A8H4U4Y8</accession>
<proteinExistence type="predicted"/>
<evidence type="ECO:0000313" key="6">
    <source>
        <dbReference type="Proteomes" id="UP000622797"/>
    </source>
</evidence>
<comment type="caution">
    <text evidence="5">The sequence shown here is derived from an EMBL/GenBank/DDBJ whole genome shotgun (WGS) entry which is preliminary data.</text>
</comment>
<protein>
    <recommendedName>
        <fullName evidence="4">Tryptophan synthase beta chain-like PALP domain-containing protein</fullName>
    </recommendedName>
</protein>
<dbReference type="GO" id="GO:0004794">
    <property type="term" value="F:threonine deaminase activity"/>
    <property type="evidence" value="ECO:0007669"/>
    <property type="project" value="TreeGrafter"/>
</dbReference>
<gene>
    <name evidence="5" type="ORF">FSARC_3042</name>
</gene>
<comment type="cofactor">
    <cofactor evidence="1">
        <name>pyridoxal 5'-phosphate</name>
        <dbReference type="ChEBI" id="CHEBI:597326"/>
    </cofactor>
</comment>
<dbReference type="PANTHER" id="PTHR48078">
    <property type="entry name" value="THREONINE DEHYDRATASE, MITOCHONDRIAL-RELATED"/>
    <property type="match status" value="1"/>
</dbReference>
<dbReference type="Proteomes" id="UP000622797">
    <property type="component" value="Unassembled WGS sequence"/>
</dbReference>
<dbReference type="GO" id="GO:0009097">
    <property type="term" value="P:isoleucine biosynthetic process"/>
    <property type="evidence" value="ECO:0007669"/>
    <property type="project" value="TreeGrafter"/>
</dbReference>
<dbReference type="GO" id="GO:0003941">
    <property type="term" value="F:L-serine ammonia-lyase activity"/>
    <property type="evidence" value="ECO:0007669"/>
    <property type="project" value="TreeGrafter"/>
</dbReference>
<keyword evidence="6" id="KW-1185">Reference proteome</keyword>
<sequence length="336" mass="36438">MQGENQPRKSRTRVDHGKLGQIGTIVAYGLREQNQGYVFRTPCIPAKKAGQKHSAKVYFKLENYQLSGSYAFRGAMARMSFQSPEFPLITASSGNHGIAAALASHALGRDLTIVMPKTVEPYKLEKVKAYAVKIILYGSDLNEARECAERLGSSGKYKYFSPYNDSLVIAGYGTVWIEIYQQCKDVKNIFVPMGGGALISGIGCVIEEVKPKPRVWGISAVNSMAMAASLATGFMVETEHLPTLAESVAGDVTRNSLAFALAGLVVDDIVTCNEDEIRAALKQLAFEEGMHVEGSAALALAGFNKVAHKVWGQRSAIVLTGANFDWETLGNVIYDD</sequence>
<dbReference type="Gene3D" id="3.40.50.1100">
    <property type="match status" value="2"/>
</dbReference>
<reference evidence="5" key="2">
    <citation type="submission" date="2020-05" db="EMBL/GenBank/DDBJ databases">
        <authorList>
            <person name="Kim H.-S."/>
            <person name="Proctor R.H."/>
            <person name="Brown D.W."/>
        </authorList>
    </citation>
    <scope>NUCLEOTIDE SEQUENCE</scope>
    <source>
        <strain evidence="5">NRRL 20472</strain>
    </source>
</reference>
<dbReference type="Pfam" id="PF00291">
    <property type="entry name" value="PALP"/>
    <property type="match status" value="1"/>
</dbReference>
<dbReference type="AlphaFoldDB" id="A0A8H4U4Y8"/>
<dbReference type="EMBL" id="JABEXW010000149">
    <property type="protein sequence ID" value="KAF4969817.1"/>
    <property type="molecule type" value="Genomic_DNA"/>
</dbReference>
<dbReference type="PANTHER" id="PTHR48078:SF6">
    <property type="entry name" value="L-THREONINE DEHYDRATASE CATABOLIC TDCB"/>
    <property type="match status" value="1"/>
</dbReference>
<dbReference type="InterPro" id="IPR036052">
    <property type="entry name" value="TrpB-like_PALP_sf"/>
</dbReference>
<dbReference type="OrthoDB" id="7773036at2759"/>
<evidence type="ECO:0000256" key="3">
    <source>
        <dbReference type="ARBA" id="ARBA00023239"/>
    </source>
</evidence>
<keyword evidence="2" id="KW-0663">Pyridoxal phosphate</keyword>